<dbReference type="OrthoDB" id="599464at2"/>
<dbReference type="PANTHER" id="PTHR24273:SF32">
    <property type="entry name" value="HYALIN"/>
    <property type="match status" value="1"/>
</dbReference>
<evidence type="ECO:0000256" key="2">
    <source>
        <dbReference type="ARBA" id="ARBA00023180"/>
    </source>
</evidence>
<dbReference type="Proteomes" id="UP000251889">
    <property type="component" value="Unassembled WGS sequence"/>
</dbReference>
<dbReference type="Pfam" id="PF02494">
    <property type="entry name" value="HYR"/>
    <property type="match status" value="8"/>
</dbReference>
<dbReference type="InterPro" id="IPR003410">
    <property type="entry name" value="HYR_dom"/>
</dbReference>
<dbReference type="GO" id="GO:0007155">
    <property type="term" value="P:cell adhesion"/>
    <property type="evidence" value="ECO:0007669"/>
    <property type="project" value="InterPro"/>
</dbReference>
<dbReference type="GO" id="GO:0008305">
    <property type="term" value="C:integrin complex"/>
    <property type="evidence" value="ECO:0007669"/>
    <property type="project" value="InterPro"/>
</dbReference>
<feature type="domain" description="HYR" evidence="4">
    <location>
        <begin position="1204"/>
        <end position="1283"/>
    </location>
</feature>
<sequence>MRFNLIYSFAVAALFVCAFCAQPCFGQRYPLVFNSSSLDGSNGFVMKGNAANQVLGAELQFVGDINNDGLEDLAFSDELEEVGGLALGGRAYIVFGSSTPFPKEFDPKTLNGSNGFMVDPTTADERRGQSIAGPGDINGDGIDDIIVSATSGELTMVIYGRSGAFPAVMKVGDINGTNGFVIQIDGTTQVDALGDMNGDGINDFAISNPHWSERAWVIFGRSGNFPASINNTWLDGVKGFMTNPFPGSRPAYRVGAAGDINNDGYDDLLVGNWASASAEAFSFLLFGRASFTSQVELTTLNGTDGFRIENAGNNFITCVGRVGDINGDGMDDCFSENNLIFGSTSPFPSTLSMSSLNGNNGALLDGYVHHACSAGDLSGDGIDDLLVVGQTGNYVVFGTASGFPALVDPEDIDGTNGFTIPTSNTNIGRPIDGGKDFNGDGFSDFAYDNISGDGTVAVVFGGDHIALPLNNNPSIIQLRSDGFRIRFNAKETGIIRYAVYPSSTPLMNNLDVIDNGTGAIVSGSFPIGSSNVDIIHLLDGLAPDTEYDVYVHFLDDAGNKDINYHHWDNVKTLPLGDITPPSITCPGNQTVVCTATTIPDYTALVTATDNTDPTPTVTQSPVSGSTFVNGMTITMTATDDAGNTQTCTFTVTKTVDAQKPTITCPTDRTLSLNATIPDYRSLATVTDNCDASPTVTQSPVAGTIFTGPLTVTLTATDASSNVQTCSFFVGKAPDTAPPTITCSGNQSLSCASTTIPSYVSLATVSDNEDATPTVTQSPAAGSPFVDGMTVTLTAIDDEGNVASCNFIVAKTTDTQKPIINCPGDQVLTPGFVLPNYVPTATTSDNCDMAPVVTQSPASGTMFITSQVVTLTVTDASGNSESCSFNVTPAPDVEDPTISCPGNQSVSCTAITLPSYISLATVSDNQDATPTVTQSPAAGSPVVTGMTVTLTATDDAGNTATCSFVVSKTVDAQKPTITCPGNKVLTIGETLPDYRSLATAVDNCDLAPVITQSPASGGVFMAATVVTLTVTDASGNSETCSFTVTPAPDTEAPAISCAGNQSVTCMTTSLPNYISLATVSDNQDATPTITQSPATGTPITNGMTVTLTATDDAGNSSTCSFMVAKPADTQKPIITCPANTTLNMGDAIADYTSQAIVADNCDATPTVTQSPIAGTSFTGALTVTLTAKDASGNTEVCSFSIAEAPDSQSPTLTCPGDQLVDCDVTTVADYTSQVVASDNKDASPTVTQSPAPGTTLTNGMTITLTAADIAGNETTCSFTINVKSNVRVNAGRDVIMTVGGNVQLSAVASIDNGTFLWTPGESLDRDDIPNPVATPLATTTYKVLFTTPNGCTATDEVKVEVKDLHIPEGFSPDGDGLNENWILTGIEKYKTNEVNIFNRWGNCVYSVKGYNNQTLVFNGNANRLSALGADNLPDGTYFYSITLNDSSTPIKGFIVLKR</sequence>
<name>A0A364Y928_9BACT</name>
<feature type="chain" id="PRO_5016867020" description="HYR domain-containing protein" evidence="3">
    <location>
        <begin position="27"/>
        <end position="1457"/>
    </location>
</feature>
<gene>
    <name evidence="5" type="ORF">DQQ10_07400</name>
</gene>
<keyword evidence="2" id="KW-0325">Glycoprotein</keyword>
<dbReference type="SMART" id="SM00191">
    <property type="entry name" value="Int_alpha"/>
    <property type="match status" value="5"/>
</dbReference>
<dbReference type="Gene3D" id="2.130.10.130">
    <property type="entry name" value="Integrin alpha, N-terminal"/>
    <property type="match status" value="3"/>
</dbReference>
<feature type="signal peptide" evidence="3">
    <location>
        <begin position="1"/>
        <end position="26"/>
    </location>
</feature>
<accession>A0A364Y928</accession>
<dbReference type="PANTHER" id="PTHR24273">
    <property type="entry name" value="FI04643P-RELATED"/>
    <property type="match status" value="1"/>
</dbReference>
<keyword evidence="3" id="KW-0732">Signal</keyword>
<evidence type="ECO:0000256" key="1">
    <source>
        <dbReference type="ARBA" id="ARBA00022737"/>
    </source>
</evidence>
<dbReference type="SUPFAM" id="SSF69318">
    <property type="entry name" value="Integrin alpha N-terminal domain"/>
    <property type="match status" value="1"/>
</dbReference>
<evidence type="ECO:0000256" key="3">
    <source>
        <dbReference type="SAM" id="SignalP"/>
    </source>
</evidence>
<feature type="domain" description="HYR" evidence="4">
    <location>
        <begin position="576"/>
        <end position="655"/>
    </location>
</feature>
<dbReference type="InterPro" id="IPR013519">
    <property type="entry name" value="Int_alpha_beta-p"/>
</dbReference>
<protein>
    <recommendedName>
        <fullName evidence="4">HYR domain-containing protein</fullName>
    </recommendedName>
</protein>
<proteinExistence type="predicted"/>
<dbReference type="PROSITE" id="PS50825">
    <property type="entry name" value="HYR"/>
    <property type="match status" value="3"/>
</dbReference>
<dbReference type="NCBIfam" id="TIGR04131">
    <property type="entry name" value="Bac_Flav_CTERM"/>
    <property type="match status" value="1"/>
</dbReference>
<dbReference type="InterPro" id="IPR000413">
    <property type="entry name" value="Integrin_alpha"/>
</dbReference>
<dbReference type="PRINTS" id="PR01185">
    <property type="entry name" value="INTEGRINA"/>
</dbReference>
<keyword evidence="1" id="KW-0677">Repeat</keyword>
<keyword evidence="6" id="KW-1185">Reference proteome</keyword>
<evidence type="ECO:0000313" key="5">
    <source>
        <dbReference type="EMBL" id="RAW02350.1"/>
    </source>
</evidence>
<dbReference type="Pfam" id="PF13585">
    <property type="entry name" value="CHU_C"/>
    <property type="match status" value="1"/>
</dbReference>
<organism evidence="5 6">
    <name type="scientific">Pseudochryseolinea flava</name>
    <dbReference type="NCBI Taxonomy" id="2059302"/>
    <lineage>
        <taxon>Bacteria</taxon>
        <taxon>Pseudomonadati</taxon>
        <taxon>Bacteroidota</taxon>
        <taxon>Cytophagia</taxon>
        <taxon>Cytophagales</taxon>
        <taxon>Fulvivirgaceae</taxon>
        <taxon>Pseudochryseolinea</taxon>
    </lineage>
</organism>
<dbReference type="InterPro" id="IPR028994">
    <property type="entry name" value="Integrin_alpha_N"/>
</dbReference>
<reference evidence="5 6" key="1">
    <citation type="submission" date="2018-06" db="EMBL/GenBank/DDBJ databases">
        <title>Chryseolinea flavus sp. nov., a member of the phylum Bacteroidetes isolated from soil.</title>
        <authorList>
            <person name="Li Y."/>
            <person name="Wang J."/>
        </authorList>
    </citation>
    <scope>NUCLEOTIDE SEQUENCE [LARGE SCALE GENOMIC DNA]</scope>
    <source>
        <strain evidence="5 6">SDU1-6</strain>
    </source>
</reference>
<feature type="domain" description="HYR" evidence="4">
    <location>
        <begin position="890"/>
        <end position="969"/>
    </location>
</feature>
<evidence type="ECO:0000313" key="6">
    <source>
        <dbReference type="Proteomes" id="UP000251889"/>
    </source>
</evidence>
<dbReference type="EMBL" id="QMFY01000002">
    <property type="protein sequence ID" value="RAW02350.1"/>
    <property type="molecule type" value="Genomic_DNA"/>
</dbReference>
<evidence type="ECO:0000259" key="4">
    <source>
        <dbReference type="PROSITE" id="PS50825"/>
    </source>
</evidence>
<comment type="caution">
    <text evidence="5">The sequence shown here is derived from an EMBL/GenBank/DDBJ whole genome shotgun (WGS) entry which is preliminary data.</text>
</comment>
<dbReference type="InterPro" id="IPR026341">
    <property type="entry name" value="T9SS_type_B"/>
</dbReference>